<proteinExistence type="predicted"/>
<dbReference type="RefSeq" id="WP_013327617.1">
    <property type="nucleotide sequence ID" value="NC_014506.1"/>
</dbReference>
<organism evidence="3 4">
    <name type="scientific">Sulfurimonas autotrophica (strain ATCC BAA-671 / DSM 16294 / JCM 11897 / OK10)</name>
    <dbReference type="NCBI Taxonomy" id="563040"/>
    <lineage>
        <taxon>Bacteria</taxon>
        <taxon>Pseudomonadati</taxon>
        <taxon>Campylobacterota</taxon>
        <taxon>Epsilonproteobacteria</taxon>
        <taxon>Campylobacterales</taxon>
        <taxon>Sulfurimonadaceae</taxon>
        <taxon>Sulfurimonas</taxon>
    </lineage>
</organism>
<dbReference type="InterPro" id="IPR011990">
    <property type="entry name" value="TPR-like_helical_dom_sf"/>
</dbReference>
<dbReference type="SUPFAM" id="SSF48452">
    <property type="entry name" value="TPR-like"/>
    <property type="match status" value="2"/>
</dbReference>
<feature type="repeat" description="TPR" evidence="1">
    <location>
        <begin position="739"/>
        <end position="772"/>
    </location>
</feature>
<dbReference type="Gene3D" id="1.25.40.10">
    <property type="entry name" value="Tetratricopeptide repeat domain"/>
    <property type="match status" value="3"/>
</dbReference>
<evidence type="ECO:0000259" key="2">
    <source>
        <dbReference type="Pfam" id="PF24323"/>
    </source>
</evidence>
<dbReference type="KEGG" id="sua:Saut_1820"/>
<accession>E0UQC1</accession>
<evidence type="ECO:0000256" key="1">
    <source>
        <dbReference type="PROSITE-ProRule" id="PRU00339"/>
    </source>
</evidence>
<dbReference type="Proteomes" id="UP000007803">
    <property type="component" value="Chromosome"/>
</dbReference>
<evidence type="ECO:0000313" key="4">
    <source>
        <dbReference type="Proteomes" id="UP000007803"/>
    </source>
</evidence>
<protein>
    <submittedName>
        <fullName evidence="3">Tetratricopeptide repeat protein</fullName>
    </submittedName>
</protein>
<dbReference type="PROSITE" id="PS50005">
    <property type="entry name" value="TPR"/>
    <property type="match status" value="1"/>
</dbReference>
<feature type="domain" description="DUF7494" evidence="2">
    <location>
        <begin position="17"/>
        <end position="132"/>
    </location>
</feature>
<keyword evidence="4" id="KW-1185">Reference proteome</keyword>
<dbReference type="EMBL" id="CP002205">
    <property type="protein sequence ID" value="ADN09864.1"/>
    <property type="molecule type" value="Genomic_DNA"/>
</dbReference>
<name>E0UQC1_SULAO</name>
<dbReference type="HOGENOM" id="CLU_019053_0_0_7"/>
<dbReference type="OrthoDB" id="5337154at2"/>
<dbReference type="STRING" id="563040.Saut_1820"/>
<keyword evidence="1" id="KW-0802">TPR repeat</keyword>
<reference evidence="4" key="1">
    <citation type="journal article" date="2010" name="Stand. Genomic Sci.">
        <title>Complete genome sequence of Sulfurimonas autotrophica type strain (OK10).</title>
        <authorList>
            <person name="Sikorski J."/>
            <person name="Munk C."/>
            <person name="Lapidus A."/>
            <person name="Djao O."/>
            <person name="Lucas S."/>
            <person name="Glavina Del Rio T."/>
            <person name="Nolan M."/>
            <person name="Tice H."/>
            <person name="Han C."/>
            <person name="Cheng J."/>
            <person name="Tapia R."/>
            <person name="Goodwin L."/>
            <person name="Pitluck S."/>
            <person name="Liolios K."/>
            <person name="Ivanova N."/>
            <person name="Mavromatis K."/>
            <person name="Mikhailova N."/>
            <person name="Pati A."/>
            <person name="Sims D."/>
            <person name="Meincke L."/>
            <person name="Brettin T."/>
            <person name="Detter J."/>
            <person name="Chen A."/>
            <person name="Palaniappan K."/>
            <person name="Land M."/>
            <person name="Hauser L."/>
            <person name="Chang Y."/>
            <person name="Jeffries C."/>
            <person name="Rohde M."/>
            <person name="Lang E."/>
            <person name="Spring S."/>
            <person name="Goker M."/>
            <person name="Woyke T."/>
            <person name="Bristow J."/>
            <person name="Eisen J."/>
            <person name="Markowitz V."/>
            <person name="Hugenholtz P."/>
            <person name="Kyrpides N."/>
            <person name="Klenk H."/>
        </authorList>
    </citation>
    <scope>NUCLEOTIDE SEQUENCE [LARGE SCALE GENOMIC DNA]</scope>
    <source>
        <strain evidence="4">ATCC BAA-671 / DSM 16294 / JCM 11897 / OK10</strain>
    </source>
</reference>
<dbReference type="InterPro" id="IPR019734">
    <property type="entry name" value="TPR_rpt"/>
</dbReference>
<dbReference type="eggNOG" id="COG4783">
    <property type="taxonomic scope" value="Bacteria"/>
</dbReference>
<dbReference type="SMART" id="SM00028">
    <property type="entry name" value="TPR"/>
    <property type="match status" value="5"/>
</dbReference>
<dbReference type="AlphaFoldDB" id="E0UQC1"/>
<dbReference type="InterPro" id="IPR055917">
    <property type="entry name" value="DUF7494"/>
</dbReference>
<gene>
    <name evidence="3" type="ordered locus">Saut_1820</name>
</gene>
<sequence length="784" mass="91293">MLKWILLTFVLANSFALEISIDSAKDNFIKYATLDIRDSKPFTCKEIKNDFDAVKEILCTFSKRPSRSLKHIQNDFFKVDTVVKGDKFFVVIKPFYKIKLIPEIFDLTKDNEVFNADVNISNHWSILGYKKKFPLFKKEEVSQIALNFPFYLDKDKLPYVGSLDIKGNPVHIKKIEDVKEYLKVKKYYKEKQYESCLQTVNDVLKTYPNTLFRAELLYYKIKVYAKIKDWDNVISYAKEFLREYSSDENVAEVLSLMAKAYAKLGQNTDADYFFDRLFTEHTDTKFAQYGYIYKGEMLEESGGITKAIKYYKKALYETKDLEVAANAAYHLASLYLSYRPKEASQYAMKIVQAKPSYFMEDFKASQKMMQEFANQEYYKTAAAIADAMLHEIDATYDEYEELLKDRALWLAKTKNKQKALKAINEYLKKFPDGDFIDAVQIAKDALFFEVSDLNATAKLTEFDKLIQEYQNDSIGKRALYEKAKLLLKEGKYSAVLGLKEELESLDKTEYKDVKKIIQDAAIGEMQESLRNKNCKQVLVISNEYNITLSDKWDDGIYECAMKGGDFQLSKNIALKNLKSKSLDERKKWLYRYIKVDFATGNYSDVIDAAKDLISLIEDDKNSKYKEAYRYLFDTYERLEKKNKMIDGMAKIEEVFGLDYKDIDRYVSMITLGSERHDDNMTIKYATKVMQIQEKSDSHVQSPYVEFALYQAYMDKKEYNKALKVIQSLDTLKLSNTLRSRQKYLLGSVLSKLWRDDEAKKAYNEAIKADPKSSWAKLAKSALEL</sequence>
<dbReference type="Pfam" id="PF24323">
    <property type="entry name" value="DUF7494"/>
    <property type="match status" value="1"/>
</dbReference>
<evidence type="ECO:0000313" key="3">
    <source>
        <dbReference type="EMBL" id="ADN09864.1"/>
    </source>
</evidence>